<dbReference type="GO" id="GO:0003682">
    <property type="term" value="F:chromatin binding"/>
    <property type="evidence" value="ECO:0007669"/>
    <property type="project" value="InterPro"/>
</dbReference>
<gene>
    <name evidence="9" type="ORF">P171DRAFT_226100</name>
</gene>
<evidence type="ECO:0000259" key="8">
    <source>
        <dbReference type="PROSITE" id="PS51633"/>
    </source>
</evidence>
<keyword evidence="3" id="KW-0949">S-adenosyl-L-methionine</keyword>
<proteinExistence type="predicted"/>
<keyword evidence="1" id="KW-0489">Methyltransferase</keyword>
<dbReference type="InterPro" id="IPR046341">
    <property type="entry name" value="SET_dom_sf"/>
</dbReference>
<comment type="caution">
    <text evidence="9">The sequence shown here is derived from an EMBL/GenBank/DDBJ whole genome shotgun (WGS) entry which is preliminary data.</text>
</comment>
<dbReference type="PROSITE" id="PS51038">
    <property type="entry name" value="BAH"/>
    <property type="match status" value="1"/>
</dbReference>
<sequence>MVINLDSDEYSNLQKPLEQSAIFTCDHEDECGSSCPCRRNKTTCREACKCPSDCPHRFPHCDCEKSCNKGCVCIDRGRECVSGKCRRGRCINDGQGRCHSFFPLKPYISLWLAKSRIRGAGIGLFTHGVIKAHQCLGRYNGDILPDTETDSDKRPGMTAFQIAKGMSIQGIDPGNWLYWVNHPPPGKKANAEFKMVEGASERFIVLMPTRRIQQNEEILAEYAADFPGFEDVSGNKSEESCTEQSEADDYSIGEYVLIFGRCEEANHEQVWVGKIAKKYKDDNFGIHWLYHPSHLNQVDGLELPQSLKQKTRQFDPWELIISEHGSIVDKKVIMGRVGMLERAGTVKQKKHGTWWWDWVIRYRRQVDLDTNTVKNTPYMTTSKNYFRKRTDLPNWDITLRAREMKLQAIKPIKVEKETILKEEQRGAKKRERDSMKAGTPVKSKRTIQVGTENEDHDTPGAKRQRKREKDMKRHALPPLDKYLRSRTRHTDECVLPNVFDVDDEDLLSPARNEAEGRTSPNPSTTPDHDHDDQSHNETSDAVVEQDLSPKRANYSLRSIERSQVEEYDEVSDVDEELQYLFVDHDKEETESCVPNTQENERLPATRDSLLSSTAPGSPLVTR</sequence>
<dbReference type="GO" id="GO:0031507">
    <property type="term" value="P:heterochromatin formation"/>
    <property type="evidence" value="ECO:0007669"/>
    <property type="project" value="TreeGrafter"/>
</dbReference>
<keyword evidence="5" id="KW-0804">Transcription</keyword>
<dbReference type="PROSITE" id="PS51633">
    <property type="entry name" value="CXC"/>
    <property type="match status" value="1"/>
</dbReference>
<feature type="region of interest" description="Disordered" evidence="6">
    <location>
        <begin position="421"/>
        <end position="484"/>
    </location>
</feature>
<keyword evidence="10" id="KW-1185">Reference proteome</keyword>
<evidence type="ECO:0000313" key="9">
    <source>
        <dbReference type="EMBL" id="KAF2447488.1"/>
    </source>
</evidence>
<name>A0A9P4UFG6_9PLEO</name>
<dbReference type="Pfam" id="PF00856">
    <property type="entry name" value="SET"/>
    <property type="match status" value="1"/>
</dbReference>
<keyword evidence="4" id="KW-0805">Transcription regulation</keyword>
<evidence type="ECO:0000256" key="3">
    <source>
        <dbReference type="ARBA" id="ARBA00022691"/>
    </source>
</evidence>
<dbReference type="PANTHER" id="PTHR45747:SF4">
    <property type="entry name" value="HISTONE-LYSINE N-METHYLTRANSFERASE E(Z)"/>
    <property type="match status" value="1"/>
</dbReference>
<dbReference type="InterPro" id="IPR026489">
    <property type="entry name" value="CXC_dom"/>
</dbReference>
<evidence type="ECO:0000256" key="4">
    <source>
        <dbReference type="ARBA" id="ARBA00023015"/>
    </source>
</evidence>
<feature type="compositionally biased region" description="Basic and acidic residues" evidence="6">
    <location>
        <begin position="526"/>
        <end position="538"/>
    </location>
</feature>
<keyword evidence="2" id="KW-0808">Transferase</keyword>
<feature type="domain" description="BAH" evidence="7">
    <location>
        <begin position="248"/>
        <end position="377"/>
    </location>
</feature>
<dbReference type="GO" id="GO:0005634">
    <property type="term" value="C:nucleus"/>
    <property type="evidence" value="ECO:0007669"/>
    <property type="project" value="TreeGrafter"/>
</dbReference>
<protein>
    <recommendedName>
        <fullName evidence="11">SET domain-containing protein</fullName>
    </recommendedName>
</protein>
<feature type="compositionally biased region" description="Basic and acidic residues" evidence="6">
    <location>
        <begin position="421"/>
        <end position="435"/>
    </location>
</feature>
<feature type="region of interest" description="Disordered" evidence="6">
    <location>
        <begin position="584"/>
        <end position="622"/>
    </location>
</feature>
<dbReference type="Gene3D" id="2.30.30.490">
    <property type="match status" value="1"/>
</dbReference>
<dbReference type="AlphaFoldDB" id="A0A9P4UFG6"/>
<evidence type="ECO:0000313" key="10">
    <source>
        <dbReference type="Proteomes" id="UP000799764"/>
    </source>
</evidence>
<dbReference type="Gene3D" id="2.170.270.10">
    <property type="entry name" value="SET domain"/>
    <property type="match status" value="1"/>
</dbReference>
<dbReference type="GO" id="GO:0032259">
    <property type="term" value="P:methylation"/>
    <property type="evidence" value="ECO:0007669"/>
    <property type="project" value="UniProtKB-KW"/>
</dbReference>
<organism evidence="9 10">
    <name type="scientific">Karstenula rhodostoma CBS 690.94</name>
    <dbReference type="NCBI Taxonomy" id="1392251"/>
    <lineage>
        <taxon>Eukaryota</taxon>
        <taxon>Fungi</taxon>
        <taxon>Dikarya</taxon>
        <taxon>Ascomycota</taxon>
        <taxon>Pezizomycotina</taxon>
        <taxon>Dothideomycetes</taxon>
        <taxon>Pleosporomycetidae</taxon>
        <taxon>Pleosporales</taxon>
        <taxon>Massarineae</taxon>
        <taxon>Didymosphaeriaceae</taxon>
        <taxon>Karstenula</taxon>
    </lineage>
</organism>
<dbReference type="EMBL" id="MU001496">
    <property type="protein sequence ID" value="KAF2447488.1"/>
    <property type="molecule type" value="Genomic_DNA"/>
</dbReference>
<dbReference type="PANTHER" id="PTHR45747">
    <property type="entry name" value="HISTONE-LYSINE N-METHYLTRANSFERASE E(Z)"/>
    <property type="match status" value="1"/>
</dbReference>
<evidence type="ECO:0008006" key="11">
    <source>
        <dbReference type="Google" id="ProtNLM"/>
    </source>
</evidence>
<feature type="domain" description="CXC" evidence="8">
    <location>
        <begin position="1"/>
        <end position="105"/>
    </location>
</feature>
<dbReference type="GO" id="GO:0046976">
    <property type="term" value="F:histone H3K27 methyltransferase activity"/>
    <property type="evidence" value="ECO:0007669"/>
    <property type="project" value="TreeGrafter"/>
</dbReference>
<evidence type="ECO:0000256" key="6">
    <source>
        <dbReference type="SAM" id="MobiDB-lite"/>
    </source>
</evidence>
<evidence type="ECO:0000256" key="1">
    <source>
        <dbReference type="ARBA" id="ARBA00022603"/>
    </source>
</evidence>
<dbReference type="InterPro" id="IPR045318">
    <property type="entry name" value="EZH1/2-like"/>
</dbReference>
<dbReference type="InterPro" id="IPR001214">
    <property type="entry name" value="SET_dom"/>
</dbReference>
<dbReference type="SUPFAM" id="SSF82199">
    <property type="entry name" value="SET domain"/>
    <property type="match status" value="1"/>
</dbReference>
<dbReference type="OrthoDB" id="3795759at2759"/>
<evidence type="ECO:0000259" key="7">
    <source>
        <dbReference type="PROSITE" id="PS51038"/>
    </source>
</evidence>
<feature type="region of interest" description="Disordered" evidence="6">
    <location>
        <begin position="511"/>
        <end position="549"/>
    </location>
</feature>
<evidence type="ECO:0000256" key="5">
    <source>
        <dbReference type="ARBA" id="ARBA00023163"/>
    </source>
</evidence>
<accession>A0A9P4UFG6</accession>
<dbReference type="InterPro" id="IPR001025">
    <property type="entry name" value="BAH_dom"/>
</dbReference>
<reference evidence="9" key="1">
    <citation type="journal article" date="2020" name="Stud. Mycol.">
        <title>101 Dothideomycetes genomes: a test case for predicting lifestyles and emergence of pathogens.</title>
        <authorList>
            <person name="Haridas S."/>
            <person name="Albert R."/>
            <person name="Binder M."/>
            <person name="Bloem J."/>
            <person name="Labutti K."/>
            <person name="Salamov A."/>
            <person name="Andreopoulos B."/>
            <person name="Baker S."/>
            <person name="Barry K."/>
            <person name="Bills G."/>
            <person name="Bluhm B."/>
            <person name="Cannon C."/>
            <person name="Castanera R."/>
            <person name="Culley D."/>
            <person name="Daum C."/>
            <person name="Ezra D."/>
            <person name="Gonzalez J."/>
            <person name="Henrissat B."/>
            <person name="Kuo A."/>
            <person name="Liang C."/>
            <person name="Lipzen A."/>
            <person name="Lutzoni F."/>
            <person name="Magnuson J."/>
            <person name="Mondo S."/>
            <person name="Nolan M."/>
            <person name="Ohm R."/>
            <person name="Pangilinan J."/>
            <person name="Park H.-J."/>
            <person name="Ramirez L."/>
            <person name="Alfaro M."/>
            <person name="Sun H."/>
            <person name="Tritt A."/>
            <person name="Yoshinaga Y."/>
            <person name="Zwiers L.-H."/>
            <person name="Turgeon B."/>
            <person name="Goodwin S."/>
            <person name="Spatafora J."/>
            <person name="Crous P."/>
            <person name="Grigoriev I."/>
        </authorList>
    </citation>
    <scope>NUCLEOTIDE SEQUENCE</scope>
    <source>
        <strain evidence="9">CBS 690.94</strain>
    </source>
</reference>
<evidence type="ECO:0000256" key="2">
    <source>
        <dbReference type="ARBA" id="ARBA00022679"/>
    </source>
</evidence>
<dbReference type="CDD" id="cd19941">
    <property type="entry name" value="TIL"/>
    <property type="match status" value="1"/>
</dbReference>
<dbReference type="InterPro" id="IPR043151">
    <property type="entry name" value="BAH_sf"/>
</dbReference>
<dbReference type="Proteomes" id="UP000799764">
    <property type="component" value="Unassembled WGS sequence"/>
</dbReference>